<proteinExistence type="predicted"/>
<dbReference type="AlphaFoldDB" id="A0A1X7TXD2"/>
<name>A0A1X7TXD2_AMPQE</name>
<dbReference type="EnsemblMetazoa" id="Aqu2.1.20044_001">
    <property type="protein sequence ID" value="Aqu2.1.20044_001"/>
    <property type="gene ID" value="Aqu2.1.20044"/>
</dbReference>
<evidence type="ECO:0000313" key="2">
    <source>
        <dbReference type="EnsemblMetazoa" id="Aqu2.1.20044_001"/>
    </source>
</evidence>
<feature type="compositionally biased region" description="Polar residues" evidence="1">
    <location>
        <begin position="44"/>
        <end position="58"/>
    </location>
</feature>
<reference evidence="2" key="1">
    <citation type="submission" date="2017-05" db="UniProtKB">
        <authorList>
            <consortium name="EnsemblMetazoa"/>
        </authorList>
    </citation>
    <scope>IDENTIFICATION</scope>
</reference>
<dbReference type="InParanoid" id="A0A1X7TXD2"/>
<feature type="compositionally biased region" description="Polar residues" evidence="1">
    <location>
        <begin position="76"/>
        <end position="92"/>
    </location>
</feature>
<feature type="region of interest" description="Disordered" evidence="1">
    <location>
        <begin position="32"/>
        <end position="92"/>
    </location>
</feature>
<evidence type="ECO:0000256" key="1">
    <source>
        <dbReference type="SAM" id="MobiDB-lite"/>
    </source>
</evidence>
<organism evidence="2">
    <name type="scientific">Amphimedon queenslandica</name>
    <name type="common">Sponge</name>
    <dbReference type="NCBI Taxonomy" id="400682"/>
    <lineage>
        <taxon>Eukaryota</taxon>
        <taxon>Metazoa</taxon>
        <taxon>Porifera</taxon>
        <taxon>Demospongiae</taxon>
        <taxon>Heteroscleromorpha</taxon>
        <taxon>Haplosclerida</taxon>
        <taxon>Niphatidae</taxon>
        <taxon>Amphimedon</taxon>
    </lineage>
</organism>
<protein>
    <submittedName>
        <fullName evidence="2">Uncharacterized protein</fullName>
    </submittedName>
</protein>
<accession>A0A1X7TXD2</accession>
<sequence>MCQLFMVVSLTLIKPLPMIKQNSIVTYSYEMSSEQLTDAEPPSSEEQSYSAQTPSTDEATGGDQGENETKKDEGGNKTTAPLSGQTKTCLIL</sequence>